<name>A0A974DE91_XENLA</name>
<feature type="transmembrane region" description="Helical" evidence="1">
    <location>
        <begin position="50"/>
        <end position="69"/>
    </location>
</feature>
<organism evidence="2 3">
    <name type="scientific">Xenopus laevis</name>
    <name type="common">African clawed frog</name>
    <dbReference type="NCBI Taxonomy" id="8355"/>
    <lineage>
        <taxon>Eukaryota</taxon>
        <taxon>Metazoa</taxon>
        <taxon>Chordata</taxon>
        <taxon>Craniata</taxon>
        <taxon>Vertebrata</taxon>
        <taxon>Euteleostomi</taxon>
        <taxon>Amphibia</taxon>
        <taxon>Batrachia</taxon>
        <taxon>Anura</taxon>
        <taxon>Pipoidea</taxon>
        <taxon>Pipidae</taxon>
        <taxon>Xenopodinae</taxon>
        <taxon>Xenopus</taxon>
        <taxon>Xenopus</taxon>
    </lineage>
</organism>
<evidence type="ECO:0000313" key="3">
    <source>
        <dbReference type="Proteomes" id="UP000694892"/>
    </source>
</evidence>
<proteinExistence type="predicted"/>
<gene>
    <name evidence="2" type="ORF">XELAEV_18019058mg</name>
</gene>
<dbReference type="Proteomes" id="UP000694892">
    <property type="component" value="Chromosome 3L"/>
</dbReference>
<dbReference type="AlphaFoldDB" id="A0A974DE91"/>
<sequence length="148" mass="16332">MNMEIFSDLPAGNFTLYRGQPVYQFSVANENPSYTDFKPPHRDLVPLPKAVLYLLMAALFIVAAVYAIVGHLIKDLAHDIADCILGPQNVNKNQSPKSTKDLFFPPPTYKTKPYSLNGDSDVCIPIAETSNSHQLPMSPNENGTPIKV</sequence>
<reference evidence="3" key="1">
    <citation type="journal article" date="2016" name="Nature">
        <title>Genome evolution in the allotetraploid frog Xenopus laevis.</title>
        <authorList>
            <person name="Session A.M."/>
            <person name="Uno Y."/>
            <person name="Kwon T."/>
            <person name="Chapman J.A."/>
            <person name="Toyoda A."/>
            <person name="Takahashi S."/>
            <person name="Fukui A."/>
            <person name="Hikosaka A."/>
            <person name="Suzuki A."/>
            <person name="Kondo M."/>
            <person name="van Heeringen S.J."/>
            <person name="Quigley I."/>
            <person name="Heinz S."/>
            <person name="Ogino H."/>
            <person name="Ochi H."/>
            <person name="Hellsten U."/>
            <person name="Lyons J.B."/>
            <person name="Simakov O."/>
            <person name="Putnam N."/>
            <person name="Stites J."/>
            <person name="Kuroki Y."/>
            <person name="Tanaka T."/>
            <person name="Michiue T."/>
            <person name="Watanabe M."/>
            <person name="Bogdanovic O."/>
            <person name="Lister R."/>
            <person name="Georgiou G."/>
            <person name="Paranjpe S.S."/>
            <person name="van Kruijsbergen I."/>
            <person name="Shu S."/>
            <person name="Carlson J."/>
            <person name="Kinoshita T."/>
            <person name="Ohta Y."/>
            <person name="Mawaribuchi S."/>
            <person name="Jenkins J."/>
            <person name="Grimwood J."/>
            <person name="Schmutz J."/>
            <person name="Mitros T."/>
            <person name="Mozaffari S.V."/>
            <person name="Suzuki Y."/>
            <person name="Haramoto Y."/>
            <person name="Yamamoto T.S."/>
            <person name="Takagi C."/>
            <person name="Heald R."/>
            <person name="Miller K."/>
            <person name="Haudenschild C."/>
            <person name="Kitzman J."/>
            <person name="Nakayama T."/>
            <person name="Izutsu Y."/>
            <person name="Robert J."/>
            <person name="Fortriede J."/>
            <person name="Burns K."/>
            <person name="Lotay V."/>
            <person name="Karimi K."/>
            <person name="Yasuoka Y."/>
            <person name="Dichmann D.S."/>
            <person name="Flajnik M.F."/>
            <person name="Houston D.W."/>
            <person name="Shendure J."/>
            <person name="DuPasquier L."/>
            <person name="Vize P.D."/>
            <person name="Zorn A.M."/>
            <person name="Ito M."/>
            <person name="Marcotte E.M."/>
            <person name="Wallingford J.B."/>
            <person name="Ito Y."/>
            <person name="Asashima M."/>
            <person name="Ueno N."/>
            <person name="Matsuda Y."/>
            <person name="Veenstra G.J."/>
            <person name="Fujiyama A."/>
            <person name="Harland R.M."/>
            <person name="Taira M."/>
            <person name="Rokhsar D.S."/>
        </authorList>
    </citation>
    <scope>NUCLEOTIDE SEQUENCE [LARGE SCALE GENOMIC DNA]</scope>
    <source>
        <strain evidence="3">J</strain>
    </source>
</reference>
<keyword evidence="1" id="KW-0812">Transmembrane</keyword>
<dbReference type="EMBL" id="CM004470">
    <property type="protein sequence ID" value="OCT90444.1"/>
    <property type="molecule type" value="Genomic_DNA"/>
</dbReference>
<keyword evidence="1" id="KW-1133">Transmembrane helix</keyword>
<evidence type="ECO:0000313" key="2">
    <source>
        <dbReference type="EMBL" id="OCT90444.1"/>
    </source>
</evidence>
<accession>A0A974DE91</accession>
<evidence type="ECO:0000256" key="1">
    <source>
        <dbReference type="SAM" id="Phobius"/>
    </source>
</evidence>
<protein>
    <submittedName>
        <fullName evidence="2">Uncharacterized protein</fullName>
    </submittedName>
</protein>
<keyword evidence="1" id="KW-0472">Membrane</keyword>